<comment type="subunit">
    <text evidence="9 10">Monomer. The ACDS complex is made up of alpha, epsilon, beta, gamma and delta chains with a probable stoichiometry of (alpha(2)epsilon(2))(4)-beta(8)-(gamma(1)delta(1))(8).</text>
</comment>
<evidence type="ECO:0000256" key="2">
    <source>
        <dbReference type="ARBA" id="ARBA00006862"/>
    </source>
</evidence>
<keyword evidence="6 10" id="KW-0408">Iron</keyword>
<dbReference type="AlphaFoldDB" id="A0A2V2N1T2"/>
<proteinExistence type="inferred from homology"/>
<dbReference type="EC" id="2.3.1.169" evidence="10"/>
<dbReference type="RefSeq" id="WP_109969285.1">
    <property type="nucleotide sequence ID" value="NZ_CP176093.1"/>
</dbReference>
<dbReference type="InterPro" id="IPR011254">
    <property type="entry name" value="Prismane-like_sf"/>
</dbReference>
<feature type="binding site" evidence="10">
    <location>
        <position position="283"/>
    </location>
    <ligand>
        <name>[Ni-Fe-S] cluster</name>
        <dbReference type="ChEBI" id="CHEBI:60400"/>
    </ligand>
</feature>
<dbReference type="GO" id="GO:0016407">
    <property type="term" value="F:acetyltransferase activity"/>
    <property type="evidence" value="ECO:0007669"/>
    <property type="project" value="UniProtKB-UniRule"/>
</dbReference>
<dbReference type="Pfam" id="PF19436">
    <property type="entry name" value="ACS_CODH_B_C"/>
    <property type="match status" value="1"/>
</dbReference>
<dbReference type="InterPro" id="IPR038571">
    <property type="entry name" value="CO_DH/Ac-CoA_synth_bsu_3_sf"/>
</dbReference>
<dbReference type="PANTHER" id="PTHR42281">
    <property type="match status" value="1"/>
</dbReference>
<accession>A0A2V2N1T2</accession>
<evidence type="ECO:0000256" key="3">
    <source>
        <dbReference type="ARBA" id="ARBA00022596"/>
    </source>
</evidence>
<name>A0A2V2N1T2_9EURY</name>
<evidence type="ECO:0000256" key="5">
    <source>
        <dbReference type="ARBA" id="ARBA00022723"/>
    </source>
</evidence>
<comment type="pathway">
    <text evidence="1">One-carbon metabolism; methanogenesis from acetate.</text>
</comment>
<evidence type="ECO:0000256" key="1">
    <source>
        <dbReference type="ARBA" id="ARBA00004905"/>
    </source>
</evidence>
<dbReference type="GeneID" id="97550165"/>
<evidence type="ECO:0000256" key="4">
    <source>
        <dbReference type="ARBA" id="ARBA00022679"/>
    </source>
</evidence>
<dbReference type="SUPFAM" id="SSF56821">
    <property type="entry name" value="Prismane protein-like"/>
    <property type="match status" value="1"/>
</dbReference>
<evidence type="ECO:0000256" key="7">
    <source>
        <dbReference type="ARBA" id="ARBA00023014"/>
    </source>
</evidence>
<comment type="cofactor">
    <cofactor evidence="10">
        <name>[Ni-Fe-S] cluster</name>
        <dbReference type="ChEBI" id="CHEBI:60400"/>
    </cofactor>
    <text evidence="10">Binds 1 [Ni-Fe-S] cluster.</text>
</comment>
<evidence type="ECO:0000259" key="11">
    <source>
        <dbReference type="Pfam" id="PF19436"/>
    </source>
</evidence>
<comment type="similarity">
    <text evidence="2 10">Belongs to the CdhC family.</text>
</comment>
<keyword evidence="8 10" id="KW-0012">Acyltransferase</keyword>
<keyword evidence="13" id="KW-1185">Reference proteome</keyword>
<feature type="binding site" evidence="10">
    <location>
        <position position="195"/>
    </location>
    <ligand>
        <name>[Ni-Fe-S] cluster</name>
        <dbReference type="ChEBI" id="CHEBI:60400"/>
    </ligand>
</feature>
<comment type="function">
    <text evidence="10">Part of a complex that catalyzes the reversible cleavage of acetyl-CoA, allowing autotrophic growth from CO(2). The alpha-epsilon complex generates CO from CO(2), while the beta subunit (this protein) combines the CO with CoA and a methyl group to form acetyl-CoA. The methyl group, which is incorporated into acetyl-CoA, is transferred to the beta subunit by a corrinoid iron-sulfur protein (the gamma-delta complex).</text>
</comment>
<sequence length="474" mass="52583">MFEDIPVEVGLVFEGERIRKEDMQVELGGPKVDQKFEIVLVRNPDAIEDGKISVIGPDLKDIPPGSHARFGILVEVAGSKLEEDLEGVLERRIHEYMNYIQGVMHLNQRYDIWIRIGKKSYAKGLDSFVYIGKAIERLYRSELALIEKIQITFITAGEDFNSCYAMARERYESRDARARGLSDEQVDTFYGCALCQSFAPSHICVITPERYANCGAISWFDGRAAARMDPEGPIFPIAKDACIDPDKGEYSGINEHAKKRSMGEVNRVYLYSAFGYPHTSCGCFEAIAFYIPEVEGFGIVHRRFPGPTVNGLAFSTLADSTAGGRQVEGFHGISLEYMRSRKFLCADGGWNAIVWMPKEIKDSLSGFIPEDISKKIATETDSTDIPSLKEFLIKMSHPLALQWASSEIEDINTPGSEDQGSPFVQGGQKPVFVAGELPITAGGVKIILKNAKIFAEKVIIRPIEPERKGGNSNG</sequence>
<dbReference type="InterPro" id="IPR023432">
    <property type="entry name" value="CO_DH/Ac-CoA_synth_bsu_arc"/>
</dbReference>
<keyword evidence="5 10" id="KW-0479">Metal-binding</keyword>
<dbReference type="InterPro" id="IPR004461">
    <property type="entry name" value="CO_DH/Ac-CoA_synth_bsu"/>
</dbReference>
<dbReference type="GO" id="GO:0043884">
    <property type="term" value="F:CO-methylating acetyl-CoA synthase activity"/>
    <property type="evidence" value="ECO:0007669"/>
    <property type="project" value="UniProtKB-EC"/>
</dbReference>
<evidence type="ECO:0000256" key="8">
    <source>
        <dbReference type="ARBA" id="ARBA00023315"/>
    </source>
</evidence>
<dbReference type="UniPathway" id="UPA00642"/>
<dbReference type="OrthoDB" id="69951at2157"/>
<dbReference type="GO" id="GO:0019385">
    <property type="term" value="P:methanogenesis, from acetate"/>
    <property type="evidence" value="ECO:0007669"/>
    <property type="project" value="UniProtKB-UniPathway"/>
</dbReference>
<evidence type="ECO:0000256" key="6">
    <source>
        <dbReference type="ARBA" id="ARBA00023004"/>
    </source>
</evidence>
<reference evidence="12 13" key="1">
    <citation type="submission" date="2018-05" db="EMBL/GenBank/DDBJ databases">
        <title>Draft genome of Methanospirillum lacunae Ki8-1.</title>
        <authorList>
            <person name="Dueholm M.S."/>
            <person name="Nielsen P.H."/>
            <person name="Bakmann L.F."/>
            <person name="Otzen D.E."/>
        </authorList>
    </citation>
    <scope>NUCLEOTIDE SEQUENCE [LARGE SCALE GENOMIC DNA]</scope>
    <source>
        <strain evidence="12 13">Ki8-1</strain>
    </source>
</reference>
<dbReference type="PANTHER" id="PTHR42281:SF1">
    <property type="entry name" value="ACETYL-COA DECARBONYLASE_SYNTHASE COMPLEX SUBUNIT BETA 1"/>
    <property type="match status" value="1"/>
</dbReference>
<gene>
    <name evidence="10 12" type="primary">cdhC</name>
    <name evidence="12" type="ORF">DK846_12535</name>
</gene>
<dbReference type="NCBIfam" id="NF003379">
    <property type="entry name" value="PRK04456.1"/>
    <property type="match status" value="1"/>
</dbReference>
<dbReference type="NCBIfam" id="TIGR00316">
    <property type="entry name" value="cdhC"/>
    <property type="match status" value="1"/>
</dbReference>
<feature type="binding site" evidence="10">
    <location>
        <position position="281"/>
    </location>
    <ligand>
        <name>[Ni-Fe-S] cluster</name>
        <dbReference type="ChEBI" id="CHEBI:60400"/>
    </ligand>
</feature>
<evidence type="ECO:0000313" key="13">
    <source>
        <dbReference type="Proteomes" id="UP000245657"/>
    </source>
</evidence>
<keyword evidence="7 10" id="KW-0411">Iron-sulfur</keyword>
<feature type="binding site" evidence="10">
    <location>
        <position position="192"/>
    </location>
    <ligand>
        <name>[Ni-Fe-S] cluster</name>
        <dbReference type="ChEBI" id="CHEBI:60400"/>
    </ligand>
</feature>
<evidence type="ECO:0000256" key="9">
    <source>
        <dbReference type="ARBA" id="ARBA00025865"/>
    </source>
</evidence>
<dbReference type="GO" id="GO:0006084">
    <property type="term" value="P:acetyl-CoA metabolic process"/>
    <property type="evidence" value="ECO:0007669"/>
    <property type="project" value="InterPro"/>
</dbReference>
<evidence type="ECO:0000256" key="10">
    <source>
        <dbReference type="HAMAP-Rule" id="MF_01138"/>
    </source>
</evidence>
<dbReference type="Proteomes" id="UP000245657">
    <property type="component" value="Unassembled WGS sequence"/>
</dbReference>
<feature type="domain" description="CO dehydrogenase/acetyl-CoA synthase complex beta subunit C-terminal" evidence="11">
    <location>
        <begin position="171"/>
        <end position="399"/>
    </location>
</feature>
<keyword evidence="3 10" id="KW-0533">Nickel</keyword>
<organism evidence="12 13">
    <name type="scientific">Methanospirillum lacunae</name>
    <dbReference type="NCBI Taxonomy" id="668570"/>
    <lineage>
        <taxon>Archaea</taxon>
        <taxon>Methanobacteriati</taxon>
        <taxon>Methanobacteriota</taxon>
        <taxon>Stenosarchaea group</taxon>
        <taxon>Methanomicrobia</taxon>
        <taxon>Methanomicrobiales</taxon>
        <taxon>Methanospirillaceae</taxon>
        <taxon>Methanospirillum</taxon>
    </lineage>
</organism>
<dbReference type="EMBL" id="QGMY01000008">
    <property type="protein sequence ID" value="PWR71666.1"/>
    <property type="molecule type" value="Genomic_DNA"/>
</dbReference>
<dbReference type="InterPro" id="IPR045822">
    <property type="entry name" value="ACS_CODH_B_C"/>
</dbReference>
<evidence type="ECO:0000313" key="12">
    <source>
        <dbReference type="EMBL" id="PWR71666.1"/>
    </source>
</evidence>
<dbReference type="Pfam" id="PF03598">
    <property type="entry name" value="CdhC"/>
    <property type="match status" value="1"/>
</dbReference>
<comment type="caution">
    <text evidence="12">The sequence shown here is derived from an EMBL/GenBank/DDBJ whole genome shotgun (WGS) entry which is preliminary data.</text>
</comment>
<protein>
    <recommendedName>
        <fullName evidence="10">Acetyl-CoA decarbonylase/synthase complex subunit beta</fullName>
        <shortName evidence="10">ACDS complex subunit beta</shortName>
        <ecNumber evidence="10">2.3.1.169</ecNumber>
    </recommendedName>
    <alternativeName>
        <fullName evidence="10">ACDS complex acyltransferase</fullName>
    </alternativeName>
</protein>
<dbReference type="Gene3D" id="3.40.1470.10">
    <property type="entry name" value="Bifunctional carbon monoxide dehydrogenase/acetyl-coa synthase(codh/acs), Chain M, domain 5"/>
    <property type="match status" value="1"/>
</dbReference>
<comment type="catalytic activity">
    <reaction evidence="10">
        <text>Co(I)-[corrinoid Fe-S protein] + acetyl-CoA + H(+) = methyl-Co(III)-[corrinoid Fe-S protein] + CO + CoA</text>
        <dbReference type="Rhea" id="RHEA:45212"/>
        <dbReference type="Rhea" id="RHEA-COMP:11110"/>
        <dbReference type="Rhea" id="RHEA-COMP:11111"/>
        <dbReference type="ChEBI" id="CHEBI:15378"/>
        <dbReference type="ChEBI" id="CHEBI:17245"/>
        <dbReference type="ChEBI" id="CHEBI:57287"/>
        <dbReference type="ChEBI" id="CHEBI:57288"/>
        <dbReference type="ChEBI" id="CHEBI:85033"/>
        <dbReference type="ChEBI" id="CHEBI:85035"/>
        <dbReference type="EC" id="2.3.1.169"/>
    </reaction>
</comment>
<keyword evidence="4 10" id="KW-0808">Transferase</keyword>
<dbReference type="GO" id="GO:0043885">
    <property type="term" value="F:anaerobic carbon-monoxide dehydrogenase activity"/>
    <property type="evidence" value="ECO:0007669"/>
    <property type="project" value="InterPro"/>
</dbReference>
<dbReference type="GO" id="GO:0051536">
    <property type="term" value="F:iron-sulfur cluster binding"/>
    <property type="evidence" value="ECO:0007669"/>
    <property type="project" value="UniProtKB-KW"/>
</dbReference>
<dbReference type="Gene3D" id="3.40.970.20">
    <property type="entry name" value="Carbon monoxide dehydrogenase alpha subunit. Chain D, domain 4"/>
    <property type="match status" value="1"/>
</dbReference>
<dbReference type="HAMAP" id="MF_01138">
    <property type="entry name" value="CdhC"/>
    <property type="match status" value="1"/>
</dbReference>
<dbReference type="GO" id="GO:0016151">
    <property type="term" value="F:nickel cation binding"/>
    <property type="evidence" value="ECO:0007669"/>
    <property type="project" value="UniProtKB-UniRule"/>
</dbReference>
<dbReference type="Gene3D" id="3.30.1650.10">
    <property type="entry name" value="Bifunctional carbon monoxide dehydrogenase/acetyl-coa synthase(codh/acs), Chain M, domain 3"/>
    <property type="match status" value="1"/>
</dbReference>
<dbReference type="GO" id="GO:0005506">
    <property type="term" value="F:iron ion binding"/>
    <property type="evidence" value="ECO:0007669"/>
    <property type="project" value="UniProtKB-UniRule"/>
</dbReference>